<dbReference type="SMART" id="SM00448">
    <property type="entry name" value="REC"/>
    <property type="match status" value="1"/>
</dbReference>
<dbReference type="EMBL" id="BSNI01000002">
    <property type="protein sequence ID" value="GLQ18576.1"/>
    <property type="molecule type" value="Genomic_DNA"/>
</dbReference>
<dbReference type="InterPro" id="IPR011006">
    <property type="entry name" value="CheY-like_superfamily"/>
</dbReference>
<dbReference type="InterPro" id="IPR001789">
    <property type="entry name" value="Sig_transdc_resp-reg_receiver"/>
</dbReference>
<reference evidence="3" key="2">
    <citation type="submission" date="2023-01" db="EMBL/GenBank/DDBJ databases">
        <title>Draft genome sequence of Maritalea porphyrae strain NBRC 107169.</title>
        <authorList>
            <person name="Sun Q."/>
            <person name="Mori K."/>
        </authorList>
    </citation>
    <scope>NUCLEOTIDE SEQUENCE</scope>
    <source>
        <strain evidence="3">NBRC 107169</strain>
    </source>
</reference>
<gene>
    <name evidence="3" type="ORF">GCM10007879_28250</name>
</gene>
<comment type="caution">
    <text evidence="3">The sequence shown here is derived from an EMBL/GenBank/DDBJ whole genome shotgun (WGS) entry which is preliminary data.</text>
</comment>
<dbReference type="Proteomes" id="UP001161405">
    <property type="component" value="Unassembled WGS sequence"/>
</dbReference>
<organism evidence="3 4">
    <name type="scientific">Maritalea porphyrae</name>
    <dbReference type="NCBI Taxonomy" id="880732"/>
    <lineage>
        <taxon>Bacteria</taxon>
        <taxon>Pseudomonadati</taxon>
        <taxon>Pseudomonadota</taxon>
        <taxon>Alphaproteobacteria</taxon>
        <taxon>Hyphomicrobiales</taxon>
        <taxon>Devosiaceae</taxon>
        <taxon>Maritalea</taxon>
    </lineage>
</organism>
<sequence length="254" mass="28845">MFRKYRRFAAAFEQLVKPKVNDFVSVEVPLVSMPTFHTTLSSALFGEYFSIAFRLYFMGVHAPNRADETKGPSVVVIETARHMQVLYRSMLSGAATRALRIFSDPKYAIPSILSDPPDVILVDWEADSLPGNRFLKQFRSRQLYPICLTPVIMVMSEVRQRAFEQAIKLGAHAVLAKPISTNRLFEYITWVSSEQQQMELVGDKYVVGNLVDRIENQKLGPTGFESSGFVQDEQMAQVESLQSDVDRILKSSFY</sequence>
<dbReference type="PROSITE" id="PS50110">
    <property type="entry name" value="RESPONSE_REGULATORY"/>
    <property type="match status" value="1"/>
</dbReference>
<evidence type="ECO:0000313" key="4">
    <source>
        <dbReference type="Proteomes" id="UP001161405"/>
    </source>
</evidence>
<evidence type="ECO:0000256" key="1">
    <source>
        <dbReference type="PROSITE-ProRule" id="PRU00169"/>
    </source>
</evidence>
<feature type="modified residue" description="4-aspartylphosphate" evidence="1">
    <location>
        <position position="123"/>
    </location>
</feature>
<accession>A0ABQ5UW18</accession>
<evidence type="ECO:0000259" key="2">
    <source>
        <dbReference type="PROSITE" id="PS50110"/>
    </source>
</evidence>
<keyword evidence="4" id="KW-1185">Reference proteome</keyword>
<dbReference type="Pfam" id="PF00072">
    <property type="entry name" value="Response_reg"/>
    <property type="match status" value="1"/>
</dbReference>
<dbReference type="RefSeq" id="WP_284365602.1">
    <property type="nucleotide sequence ID" value="NZ_BSNI01000002.1"/>
</dbReference>
<evidence type="ECO:0000313" key="3">
    <source>
        <dbReference type="EMBL" id="GLQ18576.1"/>
    </source>
</evidence>
<name>A0ABQ5UW18_9HYPH</name>
<dbReference type="SUPFAM" id="SSF52172">
    <property type="entry name" value="CheY-like"/>
    <property type="match status" value="1"/>
</dbReference>
<protein>
    <recommendedName>
        <fullName evidence="2">Response regulatory domain-containing protein</fullName>
    </recommendedName>
</protein>
<reference evidence="3" key="1">
    <citation type="journal article" date="2014" name="Int. J. Syst. Evol. Microbiol.">
        <title>Complete genome of a new Firmicutes species belonging to the dominant human colonic microbiota ('Ruminococcus bicirculans') reveals two chromosomes and a selective capacity to utilize plant glucans.</title>
        <authorList>
            <consortium name="NISC Comparative Sequencing Program"/>
            <person name="Wegmann U."/>
            <person name="Louis P."/>
            <person name="Goesmann A."/>
            <person name="Henrissat B."/>
            <person name="Duncan S.H."/>
            <person name="Flint H.J."/>
        </authorList>
    </citation>
    <scope>NUCLEOTIDE SEQUENCE</scope>
    <source>
        <strain evidence="3">NBRC 107169</strain>
    </source>
</reference>
<feature type="domain" description="Response regulatory" evidence="2">
    <location>
        <begin position="73"/>
        <end position="192"/>
    </location>
</feature>
<proteinExistence type="predicted"/>
<keyword evidence="1" id="KW-0597">Phosphoprotein</keyword>
<dbReference type="Gene3D" id="3.40.50.2300">
    <property type="match status" value="1"/>
</dbReference>